<protein>
    <submittedName>
        <fullName evidence="1">Uncharacterized protein</fullName>
    </submittedName>
</protein>
<evidence type="ECO:0000313" key="1">
    <source>
        <dbReference type="EMBL" id="KAI0067815.1"/>
    </source>
</evidence>
<gene>
    <name evidence="1" type="ORF">BV25DRAFT_872343</name>
</gene>
<reference evidence="1" key="2">
    <citation type="journal article" date="2022" name="New Phytol.">
        <title>Evolutionary transition to the ectomycorrhizal habit in the genomes of a hyperdiverse lineage of mushroom-forming fungi.</title>
        <authorList>
            <person name="Looney B."/>
            <person name="Miyauchi S."/>
            <person name="Morin E."/>
            <person name="Drula E."/>
            <person name="Courty P.E."/>
            <person name="Kohler A."/>
            <person name="Kuo A."/>
            <person name="LaButti K."/>
            <person name="Pangilinan J."/>
            <person name="Lipzen A."/>
            <person name="Riley R."/>
            <person name="Andreopoulos W."/>
            <person name="He G."/>
            <person name="Johnson J."/>
            <person name="Nolan M."/>
            <person name="Tritt A."/>
            <person name="Barry K.W."/>
            <person name="Grigoriev I.V."/>
            <person name="Nagy L.G."/>
            <person name="Hibbett D."/>
            <person name="Henrissat B."/>
            <person name="Matheny P.B."/>
            <person name="Labbe J."/>
            <person name="Martin F.M."/>
        </authorList>
    </citation>
    <scope>NUCLEOTIDE SEQUENCE</scope>
    <source>
        <strain evidence="1">HHB10654</strain>
    </source>
</reference>
<accession>A0ACB8THE9</accession>
<comment type="caution">
    <text evidence="1">The sequence shown here is derived from an EMBL/GenBank/DDBJ whole genome shotgun (WGS) entry which is preliminary data.</text>
</comment>
<proteinExistence type="predicted"/>
<name>A0ACB8THE9_9AGAM</name>
<dbReference type="EMBL" id="MU277189">
    <property type="protein sequence ID" value="KAI0067815.1"/>
    <property type="molecule type" value="Genomic_DNA"/>
</dbReference>
<organism evidence="1 2">
    <name type="scientific">Artomyces pyxidatus</name>
    <dbReference type="NCBI Taxonomy" id="48021"/>
    <lineage>
        <taxon>Eukaryota</taxon>
        <taxon>Fungi</taxon>
        <taxon>Dikarya</taxon>
        <taxon>Basidiomycota</taxon>
        <taxon>Agaricomycotina</taxon>
        <taxon>Agaricomycetes</taxon>
        <taxon>Russulales</taxon>
        <taxon>Auriscalpiaceae</taxon>
        <taxon>Artomyces</taxon>
    </lineage>
</organism>
<dbReference type="Proteomes" id="UP000814140">
    <property type="component" value="Unassembled WGS sequence"/>
</dbReference>
<sequence>MPPPSASEDEFDAFPDPFGDVDWNTVPGLEGPSAAQTANEASFTSYEELSTNLTDPARQREATPSSHYSFDDIDDSFLAEVDGLENLLNSKEKNSDAGPSSAMARAQSPAPTQPSQTPSTSTIIGGSVESLQPEPTRLINISRYFQPPGTERTTDASHLHTGNASTLEISPAPKSPGKVAVSPKKGPHTPRKRPRHASSSPVHETSTKKQKGKQREPPDASVRRLLNEFEDEMTCPICCDIFAFAHLGNPCGHSFCGECGFNWIVKNRKAPTCAVCRAKLSADAPMIPNFAMDNTIEKHVRALGSNGDAEWIDGGSKYNEWLQRKEKWKTESAKRTAAFKPAPRNLAIAVAGYAHTSGGNAINGDHPYESSESSSSVEESDEDSDDESEEESEEESPVLPPAPVNASHLPHPHRSRPYRARGGHRQSAPSIDGAHASGNGDVPGGGRGRGGRGRGNRGYRGGRGGRGRSRRGRGQHDRGGHL</sequence>
<evidence type="ECO:0000313" key="2">
    <source>
        <dbReference type="Proteomes" id="UP000814140"/>
    </source>
</evidence>
<keyword evidence="2" id="KW-1185">Reference proteome</keyword>
<reference evidence="1" key="1">
    <citation type="submission" date="2021-03" db="EMBL/GenBank/DDBJ databases">
        <authorList>
            <consortium name="DOE Joint Genome Institute"/>
            <person name="Ahrendt S."/>
            <person name="Looney B.P."/>
            <person name="Miyauchi S."/>
            <person name="Morin E."/>
            <person name="Drula E."/>
            <person name="Courty P.E."/>
            <person name="Chicoki N."/>
            <person name="Fauchery L."/>
            <person name="Kohler A."/>
            <person name="Kuo A."/>
            <person name="Labutti K."/>
            <person name="Pangilinan J."/>
            <person name="Lipzen A."/>
            <person name="Riley R."/>
            <person name="Andreopoulos W."/>
            <person name="He G."/>
            <person name="Johnson J."/>
            <person name="Barry K.W."/>
            <person name="Grigoriev I.V."/>
            <person name="Nagy L."/>
            <person name="Hibbett D."/>
            <person name="Henrissat B."/>
            <person name="Matheny P.B."/>
            <person name="Labbe J."/>
            <person name="Martin F."/>
        </authorList>
    </citation>
    <scope>NUCLEOTIDE SEQUENCE</scope>
    <source>
        <strain evidence="1">HHB10654</strain>
    </source>
</reference>